<dbReference type="InterPro" id="IPR049472">
    <property type="entry name" value="MRNIP_N"/>
</dbReference>
<keyword evidence="1" id="KW-0175">Coiled coil</keyword>
<dbReference type="GO" id="GO:0007095">
    <property type="term" value="P:mitotic G2 DNA damage checkpoint signaling"/>
    <property type="evidence" value="ECO:0007669"/>
    <property type="project" value="TreeGrafter"/>
</dbReference>
<dbReference type="EMBL" id="GEBQ01018018">
    <property type="protein sequence ID" value="JAT21959.1"/>
    <property type="molecule type" value="Transcribed_RNA"/>
</dbReference>
<name>A0A1B6LE63_9HEMI</name>
<protein>
    <recommendedName>
        <fullName evidence="2">MRN complex-interacting protein N-terminal domain-containing protein</fullName>
    </recommendedName>
</protein>
<dbReference type="AlphaFoldDB" id="A0A1B6LE63"/>
<gene>
    <name evidence="3" type="ORF">g.21753</name>
</gene>
<feature type="domain" description="MRN complex-interacting protein N-terminal" evidence="2">
    <location>
        <begin position="7"/>
        <end position="105"/>
    </location>
</feature>
<accession>A0A1B6LE63</accession>
<dbReference type="Pfam" id="PF15749">
    <property type="entry name" value="MRNIP"/>
    <property type="match status" value="1"/>
</dbReference>
<feature type="coiled-coil region" evidence="1">
    <location>
        <begin position="50"/>
        <end position="84"/>
    </location>
</feature>
<proteinExistence type="predicted"/>
<dbReference type="PANTHER" id="PTHR15863">
    <property type="entry name" value="MRN COMPLEX-INTERACTING PROTEIN"/>
    <property type="match status" value="1"/>
</dbReference>
<dbReference type="GO" id="GO:0003682">
    <property type="term" value="F:chromatin binding"/>
    <property type="evidence" value="ECO:0007669"/>
    <property type="project" value="TreeGrafter"/>
</dbReference>
<reference evidence="3" key="1">
    <citation type="submission" date="2015-11" db="EMBL/GenBank/DDBJ databases">
        <title>De novo transcriptome assembly of four potential Pierce s Disease insect vectors from Arizona vineyards.</title>
        <authorList>
            <person name="Tassone E.E."/>
        </authorList>
    </citation>
    <scope>NUCLEOTIDE SEQUENCE</scope>
</reference>
<evidence type="ECO:0000259" key="2">
    <source>
        <dbReference type="Pfam" id="PF15749"/>
    </source>
</evidence>
<dbReference type="GO" id="GO:0005634">
    <property type="term" value="C:nucleus"/>
    <property type="evidence" value="ECO:0007669"/>
    <property type="project" value="TreeGrafter"/>
</dbReference>
<evidence type="ECO:0000313" key="3">
    <source>
        <dbReference type="EMBL" id="JAT21959.1"/>
    </source>
</evidence>
<organism evidence="3">
    <name type="scientific">Graphocephala atropunctata</name>
    <dbReference type="NCBI Taxonomy" id="36148"/>
    <lineage>
        <taxon>Eukaryota</taxon>
        <taxon>Metazoa</taxon>
        <taxon>Ecdysozoa</taxon>
        <taxon>Arthropoda</taxon>
        <taxon>Hexapoda</taxon>
        <taxon>Insecta</taxon>
        <taxon>Pterygota</taxon>
        <taxon>Neoptera</taxon>
        <taxon>Paraneoptera</taxon>
        <taxon>Hemiptera</taxon>
        <taxon>Auchenorrhyncha</taxon>
        <taxon>Membracoidea</taxon>
        <taxon>Cicadellidae</taxon>
        <taxon>Cicadellinae</taxon>
        <taxon>Cicadellini</taxon>
        <taxon>Graphocephala</taxon>
    </lineage>
</organism>
<evidence type="ECO:0000256" key="1">
    <source>
        <dbReference type="SAM" id="Coils"/>
    </source>
</evidence>
<dbReference type="InterPro" id="IPR032739">
    <property type="entry name" value="MRNIP"/>
</dbReference>
<sequence length="258" mass="29667">MVQELRVLKCFSCETFQSHIVKKTNKWECKVCGVKQSIKKVYGRGSGKDCRLHTQKLNALKGEKEDINQELECEEVIAGDLQNEKTSSFTKANCTSPRGSKWSEYVDEENKNVETQSYFGEERLGYSCETKHGYCGNGVRTKRKYHETDFVEEEPYKDKVDTYEPVKNKYSSFPCFASLGSKKKIKGDIKYTESFTGDDNKFLKEQDCIDELSEDNSVEKNVPSSFKSAKQINSVEISSKWAKYLEEEQDEEDLSQKS</sequence>
<dbReference type="PANTHER" id="PTHR15863:SF2">
    <property type="entry name" value="MRN COMPLEX-INTERACTING PROTEIN"/>
    <property type="match status" value="1"/>
</dbReference>